<dbReference type="Pfam" id="PF00881">
    <property type="entry name" value="Nitroreductase"/>
    <property type="match status" value="1"/>
</dbReference>
<dbReference type="Proteomes" id="UP000244224">
    <property type="component" value="Unassembled WGS sequence"/>
</dbReference>
<dbReference type="EMBL" id="QBKP01000017">
    <property type="protein sequence ID" value="PTX46378.1"/>
    <property type="molecule type" value="Genomic_DNA"/>
</dbReference>
<dbReference type="InterPro" id="IPR029479">
    <property type="entry name" value="Nitroreductase"/>
</dbReference>
<comment type="caution">
    <text evidence="2">The sequence shown here is derived from an EMBL/GenBank/DDBJ whole genome shotgun (WGS) entry which is preliminary data.</text>
</comment>
<evidence type="ECO:0000313" key="3">
    <source>
        <dbReference type="Proteomes" id="UP000244224"/>
    </source>
</evidence>
<keyword evidence="3" id="KW-1185">Reference proteome</keyword>
<dbReference type="InterPro" id="IPR050461">
    <property type="entry name" value="Nitroreductase_HadB/RutE"/>
</dbReference>
<dbReference type="PANTHER" id="PTHR43543:SF1">
    <property type="entry name" value="MALONIC SEMIALDEHYDE REDUCTASE RUTE-RELATED"/>
    <property type="match status" value="1"/>
</dbReference>
<name>A0A2T6ARC3_9RHOB</name>
<gene>
    <name evidence="2" type="ORF">C8N34_11766</name>
</gene>
<evidence type="ECO:0000259" key="1">
    <source>
        <dbReference type="Pfam" id="PF00881"/>
    </source>
</evidence>
<accession>A0A2T6ARC3</accession>
<evidence type="ECO:0000313" key="2">
    <source>
        <dbReference type="EMBL" id="PTX46378.1"/>
    </source>
</evidence>
<dbReference type="Gene3D" id="3.40.109.10">
    <property type="entry name" value="NADH Oxidase"/>
    <property type="match status" value="1"/>
</dbReference>
<sequence>MTEMSTVKRIEAARAAMSDLPEAGLDLLFRAAQTHHGWQDRPVPAQLLEQVLDLAKMGPTAFNQQPLRVIFVTTAEGKARLSPAMSRGNHDKTMAAPATAILCYDLEFWRNLPELWPQADVQGYYNKSLDAARESAQRNGTLQAGYFLMAARALGLDCGPMSGFDKAKVADAFLQGRPWEVNFLMNLGYGLPEKVNPRAPRLPFARMAEIV</sequence>
<dbReference type="PANTHER" id="PTHR43543">
    <property type="entry name" value="MALONIC SEMIALDEHYDE REDUCTASE RUTE-RELATED"/>
    <property type="match status" value="1"/>
</dbReference>
<dbReference type="GO" id="GO:0016491">
    <property type="term" value="F:oxidoreductase activity"/>
    <property type="evidence" value="ECO:0007669"/>
    <property type="project" value="InterPro"/>
</dbReference>
<reference evidence="2 3" key="1">
    <citation type="submission" date="2018-04" db="EMBL/GenBank/DDBJ databases">
        <title>Genomic Encyclopedia of Archaeal and Bacterial Type Strains, Phase II (KMG-II): from individual species to whole genera.</title>
        <authorList>
            <person name="Goeker M."/>
        </authorList>
    </citation>
    <scope>NUCLEOTIDE SEQUENCE [LARGE SCALE GENOMIC DNA]</scope>
    <source>
        <strain evidence="2 3">DSM 21823</strain>
    </source>
</reference>
<protein>
    <submittedName>
        <fullName evidence="2">3-hydroxypropanoate dehydrogenase</fullName>
    </submittedName>
</protein>
<proteinExistence type="predicted"/>
<dbReference type="NCBIfam" id="NF003768">
    <property type="entry name" value="PRK05365.1"/>
    <property type="match status" value="1"/>
</dbReference>
<dbReference type="AlphaFoldDB" id="A0A2T6ARC3"/>
<dbReference type="RefSeq" id="WP_235451286.1">
    <property type="nucleotide sequence ID" value="NZ_QBKP01000017.1"/>
</dbReference>
<dbReference type="SUPFAM" id="SSF55469">
    <property type="entry name" value="FMN-dependent nitroreductase-like"/>
    <property type="match status" value="1"/>
</dbReference>
<dbReference type="InterPro" id="IPR000415">
    <property type="entry name" value="Nitroreductase-like"/>
</dbReference>
<organism evidence="2 3">
    <name type="scientific">Gemmobacter caeni</name>
    <dbReference type="NCBI Taxonomy" id="589035"/>
    <lineage>
        <taxon>Bacteria</taxon>
        <taxon>Pseudomonadati</taxon>
        <taxon>Pseudomonadota</taxon>
        <taxon>Alphaproteobacteria</taxon>
        <taxon>Rhodobacterales</taxon>
        <taxon>Paracoccaceae</taxon>
        <taxon>Gemmobacter</taxon>
    </lineage>
</organism>
<feature type="domain" description="Nitroreductase" evidence="1">
    <location>
        <begin position="39"/>
        <end position="189"/>
    </location>
</feature>